<proteinExistence type="predicted"/>
<protein>
    <submittedName>
        <fullName evidence="2">Uncharacterized protein</fullName>
    </submittedName>
</protein>
<gene>
    <name evidence="2" type="ORF">BD289DRAFT_366768</name>
</gene>
<name>A0A2T3AAI1_9PEZI</name>
<evidence type="ECO:0000313" key="2">
    <source>
        <dbReference type="EMBL" id="PSR88687.1"/>
    </source>
</evidence>
<dbReference type="STRING" id="2025994.A0A2T3AAI1"/>
<accession>A0A2T3AAI1</accession>
<dbReference type="EMBL" id="KZ678425">
    <property type="protein sequence ID" value="PSR88687.1"/>
    <property type="molecule type" value="Genomic_DNA"/>
</dbReference>
<sequence>MAPSQPTNIPRRLAPTGRTRDVDEDDHVEIGNNNDNNNNGHPPLIKASAKAKRAVSAAKEQASIPKDGLPENLDQLLLLQLQEDLDAWQYDLEFCRAQLDANMVVNITPAEARTFQIRVLDIGHQMRTIRHRIQYMHMTSKNALDAQAAGPAAAVGARTGTGSLTPKNGTPAPVPAADRGHGSSHESLAVRKDKIRGHGDGVSAALSSSANPVGDINNISGARISPYQRLGHWNCRLCTSHKYMSHPGPKQPSEPSMWPLRDISKIVTHLTRMHGEHSNPERCMELGAALDSNRGPFRYWVQITKRERGTSDAECDACISELKNGSLPSLLRRLSTAAKAFPKTG</sequence>
<feature type="region of interest" description="Disordered" evidence="1">
    <location>
        <begin position="156"/>
        <end position="185"/>
    </location>
</feature>
<organism evidence="2 3">
    <name type="scientific">Coniella lustricola</name>
    <dbReference type="NCBI Taxonomy" id="2025994"/>
    <lineage>
        <taxon>Eukaryota</taxon>
        <taxon>Fungi</taxon>
        <taxon>Dikarya</taxon>
        <taxon>Ascomycota</taxon>
        <taxon>Pezizomycotina</taxon>
        <taxon>Sordariomycetes</taxon>
        <taxon>Sordariomycetidae</taxon>
        <taxon>Diaporthales</taxon>
        <taxon>Schizoparmaceae</taxon>
        <taxon>Coniella</taxon>
    </lineage>
</organism>
<dbReference type="Proteomes" id="UP000241462">
    <property type="component" value="Unassembled WGS sequence"/>
</dbReference>
<reference evidence="2 3" key="1">
    <citation type="journal article" date="2018" name="Mycol. Prog.">
        <title>Coniella lustricola, a new species from submerged detritus.</title>
        <authorList>
            <person name="Raudabaugh D.B."/>
            <person name="Iturriaga T."/>
            <person name="Carver A."/>
            <person name="Mondo S."/>
            <person name="Pangilinan J."/>
            <person name="Lipzen A."/>
            <person name="He G."/>
            <person name="Amirebrahimi M."/>
            <person name="Grigoriev I.V."/>
            <person name="Miller A.N."/>
        </authorList>
    </citation>
    <scope>NUCLEOTIDE SEQUENCE [LARGE SCALE GENOMIC DNA]</scope>
    <source>
        <strain evidence="2 3">B22-T-1</strain>
    </source>
</reference>
<dbReference type="OrthoDB" id="4847568at2759"/>
<keyword evidence="3" id="KW-1185">Reference proteome</keyword>
<feature type="region of interest" description="Disordered" evidence="1">
    <location>
        <begin position="1"/>
        <end position="44"/>
    </location>
</feature>
<evidence type="ECO:0000313" key="3">
    <source>
        <dbReference type="Proteomes" id="UP000241462"/>
    </source>
</evidence>
<dbReference type="InParanoid" id="A0A2T3AAI1"/>
<dbReference type="AlphaFoldDB" id="A0A2T3AAI1"/>
<evidence type="ECO:0000256" key="1">
    <source>
        <dbReference type="SAM" id="MobiDB-lite"/>
    </source>
</evidence>